<organism evidence="4 5">
    <name type="scientific">Caenorhabditis nigoni</name>
    <dbReference type="NCBI Taxonomy" id="1611254"/>
    <lineage>
        <taxon>Eukaryota</taxon>
        <taxon>Metazoa</taxon>
        <taxon>Ecdysozoa</taxon>
        <taxon>Nematoda</taxon>
        <taxon>Chromadorea</taxon>
        <taxon>Rhabditida</taxon>
        <taxon>Rhabditina</taxon>
        <taxon>Rhabditomorpha</taxon>
        <taxon>Rhabditoidea</taxon>
        <taxon>Rhabditidae</taxon>
        <taxon>Peloderinae</taxon>
        <taxon>Caenorhabditis</taxon>
    </lineage>
</organism>
<keyword evidence="1" id="KW-0472">Membrane</keyword>
<name>A0A2G5TIQ1_9PELO</name>
<dbReference type="PANTHER" id="PTHR47520">
    <property type="entry name" value="CX DOMAIN-CONTAINING PROTEIN-RELATED"/>
    <property type="match status" value="1"/>
</dbReference>
<evidence type="ECO:0000256" key="1">
    <source>
        <dbReference type="SAM" id="Phobius"/>
    </source>
</evidence>
<dbReference type="PANTHER" id="PTHR47520:SF2">
    <property type="entry name" value="CX DOMAIN-CONTAINING PROTEIN"/>
    <property type="match status" value="1"/>
</dbReference>
<feature type="signal peptide" evidence="2">
    <location>
        <begin position="1"/>
        <end position="16"/>
    </location>
</feature>
<reference evidence="5" key="1">
    <citation type="submission" date="2017-10" db="EMBL/GenBank/DDBJ databases">
        <title>Rapid genome shrinkage in a self-fertile nematode reveals novel sperm competition proteins.</title>
        <authorList>
            <person name="Yin D."/>
            <person name="Schwarz E.M."/>
            <person name="Thomas C.G."/>
            <person name="Felde R.L."/>
            <person name="Korf I.F."/>
            <person name="Cutter A.D."/>
            <person name="Schartner C.M."/>
            <person name="Ralston E.J."/>
            <person name="Meyer B.J."/>
            <person name="Haag E.S."/>
        </authorList>
    </citation>
    <scope>NUCLEOTIDE SEQUENCE [LARGE SCALE GENOMIC DNA]</scope>
    <source>
        <strain evidence="5">JU1422</strain>
    </source>
</reference>
<evidence type="ECO:0000256" key="2">
    <source>
        <dbReference type="SAM" id="SignalP"/>
    </source>
</evidence>
<dbReference type="InterPro" id="IPR002619">
    <property type="entry name" value="CX"/>
</dbReference>
<keyword evidence="1" id="KW-0812">Transmembrane</keyword>
<dbReference type="STRING" id="1611254.A0A2G5TIQ1"/>
<dbReference type="OrthoDB" id="5866930at2759"/>
<sequence length="258" mass="27321">MKLFIFLTLICSDVIARGGGGRGGGGGGRGFGGARAAFGRGGGFGRGAGIGGWGVSGKSVFAGTSRSGIGGWKTGSSSPASSYGSSSFRSTIFAPSFPQTYLTHSALTSALIISTVRPIPYDNRLYYWNSSQARERMSPVEYSILCEYEIGPDDGQLQNVTYENGSHPRSLFFGCRGSMVDCCGMYCCHNTGEYVMMGLLFVGVIVFVCVALCGSCAEEKHWSRQYVATNRAPGPSNTQGIPMVKVSRASTSYNSRKS</sequence>
<accession>A0A2G5TIQ1</accession>
<comment type="caution">
    <text evidence="4">The sequence shown here is derived from an EMBL/GenBank/DDBJ whole genome shotgun (WGS) entry which is preliminary data.</text>
</comment>
<dbReference type="Proteomes" id="UP000230233">
    <property type="component" value="Chromosome V"/>
</dbReference>
<gene>
    <name evidence="4" type="primary">Cnig_chr_V.g19502</name>
    <name evidence="4" type="ORF">B9Z55_019502</name>
</gene>
<protein>
    <recommendedName>
        <fullName evidence="3">CX domain-containing protein</fullName>
    </recommendedName>
</protein>
<evidence type="ECO:0000259" key="3">
    <source>
        <dbReference type="Pfam" id="PF01705"/>
    </source>
</evidence>
<dbReference type="EMBL" id="PDUG01000005">
    <property type="protein sequence ID" value="PIC27169.1"/>
    <property type="molecule type" value="Genomic_DNA"/>
</dbReference>
<evidence type="ECO:0000313" key="5">
    <source>
        <dbReference type="Proteomes" id="UP000230233"/>
    </source>
</evidence>
<feature type="domain" description="CX" evidence="3">
    <location>
        <begin position="126"/>
        <end position="189"/>
    </location>
</feature>
<keyword evidence="2" id="KW-0732">Signal</keyword>
<keyword evidence="5" id="KW-1185">Reference proteome</keyword>
<evidence type="ECO:0000313" key="4">
    <source>
        <dbReference type="EMBL" id="PIC27169.1"/>
    </source>
</evidence>
<keyword evidence="1" id="KW-1133">Transmembrane helix</keyword>
<dbReference type="Pfam" id="PF01705">
    <property type="entry name" value="CX"/>
    <property type="match status" value="1"/>
</dbReference>
<feature type="transmembrane region" description="Helical" evidence="1">
    <location>
        <begin position="194"/>
        <end position="214"/>
    </location>
</feature>
<feature type="chain" id="PRO_5013902376" description="CX domain-containing protein" evidence="2">
    <location>
        <begin position="17"/>
        <end position="258"/>
    </location>
</feature>
<proteinExistence type="predicted"/>
<dbReference type="AlphaFoldDB" id="A0A2G5TIQ1"/>